<feature type="domain" description="NodB homology" evidence="3">
    <location>
        <begin position="41"/>
        <end position="221"/>
    </location>
</feature>
<reference evidence="4 5" key="1">
    <citation type="submission" date="2017-12" db="EMBL/GenBank/DDBJ databases">
        <title>The draft genome sequence of Brumimicrobium saltpan LHR20.</title>
        <authorList>
            <person name="Do Z.-J."/>
            <person name="Luo H.-R."/>
        </authorList>
    </citation>
    <scope>NUCLEOTIDE SEQUENCE [LARGE SCALE GENOMIC DNA]</scope>
    <source>
        <strain evidence="4 5">LHR20</strain>
    </source>
</reference>
<dbReference type="GO" id="GO:0016020">
    <property type="term" value="C:membrane"/>
    <property type="evidence" value="ECO:0007669"/>
    <property type="project" value="TreeGrafter"/>
</dbReference>
<name>A0A2I0R5G7_9FLAO</name>
<dbReference type="Proteomes" id="UP000236654">
    <property type="component" value="Unassembled WGS sequence"/>
</dbReference>
<keyword evidence="2" id="KW-0378">Hydrolase</keyword>
<keyword evidence="1" id="KW-0479">Metal-binding</keyword>
<dbReference type="GO" id="GO:0046872">
    <property type="term" value="F:metal ion binding"/>
    <property type="evidence" value="ECO:0007669"/>
    <property type="project" value="UniProtKB-KW"/>
</dbReference>
<evidence type="ECO:0000259" key="3">
    <source>
        <dbReference type="PROSITE" id="PS51677"/>
    </source>
</evidence>
<gene>
    <name evidence="4" type="ORF">CW751_00160</name>
</gene>
<protein>
    <submittedName>
        <fullName evidence="4">Polysaccharide deacetylase family protein</fullName>
    </submittedName>
</protein>
<evidence type="ECO:0000313" key="4">
    <source>
        <dbReference type="EMBL" id="PKR81789.1"/>
    </source>
</evidence>
<sequence>MQCYLIMVSKVKTLQTKPRLFKIPIVAAWIFPRRLWYGASQNVYLSFDDGPHPEITPWLLDELKRNNIKATFFWQGNQIEKHPELLQRAKNEGHSVGHHGYEHKSGKSLNFDAFKINFDQSNQLVDSKLYRPPYGDLKSSQARYAAKNGKIVMWNWMSYDFDSTVSIEQIIQKAKTQIKGGDILVFHENEKTNHRIKEIIPAIIKVIRDKELNFARIEKKR</sequence>
<organism evidence="4 5">
    <name type="scientific">Brumimicrobium salinarum</name>
    <dbReference type="NCBI Taxonomy" id="2058658"/>
    <lineage>
        <taxon>Bacteria</taxon>
        <taxon>Pseudomonadati</taxon>
        <taxon>Bacteroidota</taxon>
        <taxon>Flavobacteriia</taxon>
        <taxon>Flavobacteriales</taxon>
        <taxon>Crocinitomicaceae</taxon>
        <taxon>Brumimicrobium</taxon>
    </lineage>
</organism>
<proteinExistence type="predicted"/>
<dbReference type="OrthoDB" id="9812065at2"/>
<dbReference type="CDD" id="cd10917">
    <property type="entry name" value="CE4_NodB_like_6s_7s"/>
    <property type="match status" value="1"/>
</dbReference>
<dbReference type="EMBL" id="PJNI01000001">
    <property type="protein sequence ID" value="PKR81789.1"/>
    <property type="molecule type" value="Genomic_DNA"/>
</dbReference>
<comment type="caution">
    <text evidence="4">The sequence shown here is derived from an EMBL/GenBank/DDBJ whole genome shotgun (WGS) entry which is preliminary data.</text>
</comment>
<dbReference type="PANTHER" id="PTHR10587">
    <property type="entry name" value="GLYCOSYL TRANSFERASE-RELATED"/>
    <property type="match status" value="1"/>
</dbReference>
<dbReference type="AlphaFoldDB" id="A0A2I0R5G7"/>
<accession>A0A2I0R5G7</accession>
<dbReference type="SUPFAM" id="SSF88713">
    <property type="entry name" value="Glycoside hydrolase/deacetylase"/>
    <property type="match status" value="1"/>
</dbReference>
<evidence type="ECO:0000256" key="2">
    <source>
        <dbReference type="ARBA" id="ARBA00022801"/>
    </source>
</evidence>
<keyword evidence="5" id="KW-1185">Reference proteome</keyword>
<dbReference type="Pfam" id="PF01522">
    <property type="entry name" value="Polysacc_deac_1"/>
    <property type="match status" value="1"/>
</dbReference>
<dbReference type="PROSITE" id="PS51677">
    <property type="entry name" value="NODB"/>
    <property type="match status" value="1"/>
</dbReference>
<dbReference type="GO" id="GO:0005975">
    <property type="term" value="P:carbohydrate metabolic process"/>
    <property type="evidence" value="ECO:0007669"/>
    <property type="project" value="InterPro"/>
</dbReference>
<dbReference type="PANTHER" id="PTHR10587:SF133">
    <property type="entry name" value="CHITIN DEACETYLASE 1-RELATED"/>
    <property type="match status" value="1"/>
</dbReference>
<dbReference type="GO" id="GO:0016810">
    <property type="term" value="F:hydrolase activity, acting on carbon-nitrogen (but not peptide) bonds"/>
    <property type="evidence" value="ECO:0007669"/>
    <property type="project" value="InterPro"/>
</dbReference>
<evidence type="ECO:0000256" key="1">
    <source>
        <dbReference type="ARBA" id="ARBA00022723"/>
    </source>
</evidence>
<evidence type="ECO:0000313" key="5">
    <source>
        <dbReference type="Proteomes" id="UP000236654"/>
    </source>
</evidence>
<dbReference type="Gene3D" id="3.20.20.370">
    <property type="entry name" value="Glycoside hydrolase/deacetylase"/>
    <property type="match status" value="1"/>
</dbReference>
<dbReference type="InterPro" id="IPR050248">
    <property type="entry name" value="Polysacc_deacetylase_ArnD"/>
</dbReference>
<dbReference type="InterPro" id="IPR011330">
    <property type="entry name" value="Glyco_hydro/deAcase_b/a-brl"/>
</dbReference>
<dbReference type="InterPro" id="IPR002509">
    <property type="entry name" value="NODB_dom"/>
</dbReference>